<accession>A0A0S7BC89</accession>
<dbReference type="EMBL" id="DF967972">
    <property type="protein sequence ID" value="GAP12893.1"/>
    <property type="molecule type" value="Genomic_DNA"/>
</dbReference>
<evidence type="ECO:0000313" key="2">
    <source>
        <dbReference type="EMBL" id="GAP12893.1"/>
    </source>
</evidence>
<feature type="transmembrane region" description="Helical" evidence="1">
    <location>
        <begin position="12"/>
        <end position="32"/>
    </location>
</feature>
<feature type="transmembrane region" description="Helical" evidence="1">
    <location>
        <begin position="493"/>
        <end position="515"/>
    </location>
</feature>
<name>A0A0S7BC89_9CHLR</name>
<feature type="transmembrane region" description="Helical" evidence="1">
    <location>
        <begin position="236"/>
        <end position="256"/>
    </location>
</feature>
<keyword evidence="1" id="KW-0812">Transmembrane</keyword>
<feature type="transmembrane region" description="Helical" evidence="1">
    <location>
        <begin position="206"/>
        <end position="224"/>
    </location>
</feature>
<feature type="transmembrane region" description="Helical" evidence="1">
    <location>
        <begin position="180"/>
        <end position="199"/>
    </location>
</feature>
<feature type="transmembrane region" description="Helical" evidence="1">
    <location>
        <begin position="97"/>
        <end position="119"/>
    </location>
</feature>
<gene>
    <name evidence="2" type="ORF">LARV_00633</name>
</gene>
<organism evidence="2">
    <name type="scientific">Longilinea arvoryzae</name>
    <dbReference type="NCBI Taxonomy" id="360412"/>
    <lineage>
        <taxon>Bacteria</taxon>
        <taxon>Bacillati</taxon>
        <taxon>Chloroflexota</taxon>
        <taxon>Anaerolineae</taxon>
        <taxon>Anaerolineales</taxon>
        <taxon>Anaerolineaceae</taxon>
        <taxon>Longilinea</taxon>
    </lineage>
</organism>
<reference evidence="2" key="1">
    <citation type="submission" date="2015-07" db="EMBL/GenBank/DDBJ databases">
        <title>Draft Genome Sequences of Anaerolinea thermolimosa IMO-1, Bellilinea caldifistulae GOMI-1, Leptolinea tardivitalis YMTK-2, Levilinea saccharolytica KIBI-1,Longilinea arvoryzae KOME-1, Previously Described as Members of the Anaerolineaceae (Chloroflexi).</title>
        <authorList>
            <person name="Sekiguchi Y."/>
            <person name="Ohashi A."/>
            <person name="Matsuura N."/>
            <person name="Tourlousse M.D."/>
        </authorList>
    </citation>
    <scope>NUCLEOTIDE SEQUENCE [LARGE SCALE GENOMIC DNA]</scope>
    <source>
        <strain evidence="2">KOME-1</strain>
    </source>
</reference>
<sequence>MKRSHYDLKFCFLLLIFSGFAFVALGANLLGIEMQPGWGLPRKVLFGIGAGGLVLTLVYKGILEIEKWILKRQEGVSVETNRRGNSPSGRSKWIAKLAIPGFLMAVLALYVGFVSVWNWTDWPSSTNLYGLLGESFIQGKTNLPIEPSPLLADLENPYLTSERAGIPVETDLSYFNKKYYMYWGPAPALFAAMVILLTGQIPGDELIIFLSISAVFLFSFGIIRSLKQRFFSSIPGWLYAVGIFSIATSFPFLWILNSPDIYGAAIASGQAFLLGGLFFALPIFGGGSAPRWRLILAGAFWILAIGSRLILAVPVAVLLLGIFIQWILQARKNGNWAKPIPALIFLGMPMLVGLILLGSYNYVRFGDFFETGLRYSLNPHDLWKNIPKGWVFNPRYLLSDLFYYFLTPIRVVTRFPFLKPYWGPVDLFARLLEPLGIPSIYTIDNSVGLLFTTPTLLFAVYLIRPLFEGWRVCVQNRDAAPGKRLNQAFSFEARFTLGFILLAGIAASLPILTYFYVSCRYMLDFLPLLNIPIVAGMWQLFRVHNHFPIRRWLTPLLIISFVTYSAGIGFILALTGAQTRFDDLNPTLYSVLFQFFRY</sequence>
<protein>
    <recommendedName>
        <fullName evidence="4">Glycosyltransferase RgtA/B/C/D-like domain-containing protein</fullName>
    </recommendedName>
</protein>
<dbReference type="Proteomes" id="UP000055060">
    <property type="component" value="Unassembled WGS sequence"/>
</dbReference>
<evidence type="ECO:0000313" key="3">
    <source>
        <dbReference type="Proteomes" id="UP000055060"/>
    </source>
</evidence>
<proteinExistence type="predicted"/>
<evidence type="ECO:0008006" key="4">
    <source>
        <dbReference type="Google" id="ProtNLM"/>
    </source>
</evidence>
<feature type="transmembrane region" description="Helical" evidence="1">
    <location>
        <begin position="340"/>
        <end position="363"/>
    </location>
</feature>
<feature type="transmembrane region" description="Helical" evidence="1">
    <location>
        <begin position="44"/>
        <end position="63"/>
    </location>
</feature>
<feature type="transmembrane region" description="Helical" evidence="1">
    <location>
        <begin position="447"/>
        <end position="467"/>
    </location>
</feature>
<dbReference type="STRING" id="360412.LARV_00633"/>
<keyword evidence="1" id="KW-0472">Membrane</keyword>
<feature type="transmembrane region" description="Helical" evidence="1">
    <location>
        <begin position="521"/>
        <end position="541"/>
    </location>
</feature>
<feature type="transmembrane region" description="Helical" evidence="1">
    <location>
        <begin position="553"/>
        <end position="574"/>
    </location>
</feature>
<dbReference type="AlphaFoldDB" id="A0A0S7BC89"/>
<keyword evidence="3" id="KW-1185">Reference proteome</keyword>
<feature type="transmembrane region" description="Helical" evidence="1">
    <location>
        <begin position="295"/>
        <end position="328"/>
    </location>
</feature>
<feature type="transmembrane region" description="Helical" evidence="1">
    <location>
        <begin position="261"/>
        <end position="283"/>
    </location>
</feature>
<keyword evidence="1" id="KW-1133">Transmembrane helix</keyword>
<evidence type="ECO:0000256" key="1">
    <source>
        <dbReference type="SAM" id="Phobius"/>
    </source>
</evidence>